<name>A0A377IU34_9GAMM</name>
<reference evidence="1 3" key="1">
    <citation type="submission" date="2018-06" db="EMBL/GenBank/DDBJ databases">
        <authorList>
            <consortium name="Pathogen Informatics"/>
            <person name="Doyle S."/>
        </authorList>
    </citation>
    <scope>NUCLEOTIDE SEQUENCE [LARGE SCALE GENOMIC DNA]</scope>
    <source>
        <strain evidence="1 3">NCTC11370</strain>
    </source>
</reference>
<evidence type="ECO:0000313" key="3">
    <source>
        <dbReference type="Proteomes" id="UP000254554"/>
    </source>
</evidence>
<proteinExistence type="predicted"/>
<accession>A0A377IU34</accession>
<sequence>MNNTKEKFQIVDEHWQMFEDISQTESYKNLKAHANELGKTMKDAFANVLEIQKTINDDK</sequence>
<dbReference type="Proteomes" id="UP000254554">
    <property type="component" value="Unassembled WGS sequence"/>
</dbReference>
<dbReference type="EMBL" id="UGGT01000002">
    <property type="protein sequence ID" value="STO91514.1"/>
    <property type="molecule type" value="Genomic_DNA"/>
</dbReference>
<dbReference type="RefSeq" id="WP_058393377.1">
    <property type="nucleotide sequence ID" value="NZ_UGGT01000002.1"/>
</dbReference>
<keyword evidence="3" id="KW-1185">Reference proteome</keyword>
<protein>
    <submittedName>
        <fullName evidence="1">Uncharacterized protein</fullName>
    </submittedName>
</protein>
<dbReference type="EMBL" id="UGGT01000005">
    <property type="protein sequence ID" value="STO91762.1"/>
    <property type="molecule type" value="Genomic_DNA"/>
</dbReference>
<organism evidence="1 3">
    <name type="scientific">Fluoribacter dumoffii</name>
    <dbReference type="NCBI Taxonomy" id="463"/>
    <lineage>
        <taxon>Bacteria</taxon>
        <taxon>Pseudomonadati</taxon>
        <taxon>Pseudomonadota</taxon>
        <taxon>Gammaproteobacteria</taxon>
        <taxon>Legionellales</taxon>
        <taxon>Legionellaceae</taxon>
        <taxon>Fluoribacter</taxon>
    </lineage>
</organism>
<gene>
    <name evidence="1" type="ORF">NCTC11370_03492</name>
    <name evidence="2" type="ORF">NCTC11370_03740</name>
</gene>
<dbReference type="AlphaFoldDB" id="A0A377IU34"/>
<dbReference type="OrthoDB" id="5657058at2"/>
<evidence type="ECO:0000313" key="2">
    <source>
        <dbReference type="EMBL" id="STO91762.1"/>
    </source>
</evidence>
<evidence type="ECO:0000313" key="1">
    <source>
        <dbReference type="EMBL" id="STO91514.1"/>
    </source>
</evidence>